<name>A0A8T0GNY3_CERPU</name>
<accession>A0A8T0GNY3</accession>
<evidence type="ECO:0000256" key="1">
    <source>
        <dbReference type="SAM" id="MobiDB-lite"/>
    </source>
</evidence>
<dbReference type="Proteomes" id="UP000822688">
    <property type="component" value="Chromosome 10"/>
</dbReference>
<evidence type="ECO:0000256" key="2">
    <source>
        <dbReference type="SAM" id="SignalP"/>
    </source>
</evidence>
<reference evidence="3" key="1">
    <citation type="submission" date="2020-06" db="EMBL/GenBank/DDBJ databases">
        <title>WGS assembly of Ceratodon purpureus strain R40.</title>
        <authorList>
            <person name="Carey S.B."/>
            <person name="Jenkins J."/>
            <person name="Shu S."/>
            <person name="Lovell J.T."/>
            <person name="Sreedasyam A."/>
            <person name="Maumus F."/>
            <person name="Tiley G.P."/>
            <person name="Fernandez-Pozo N."/>
            <person name="Barry K."/>
            <person name="Chen C."/>
            <person name="Wang M."/>
            <person name="Lipzen A."/>
            <person name="Daum C."/>
            <person name="Saski C.A."/>
            <person name="Payton A.C."/>
            <person name="Mcbreen J.C."/>
            <person name="Conrad R.E."/>
            <person name="Kollar L.M."/>
            <person name="Olsson S."/>
            <person name="Huttunen S."/>
            <person name="Landis J.B."/>
            <person name="Wickett N.J."/>
            <person name="Johnson M.G."/>
            <person name="Rensing S.A."/>
            <person name="Grimwood J."/>
            <person name="Schmutz J."/>
            <person name="Mcdaniel S.F."/>
        </authorList>
    </citation>
    <scope>NUCLEOTIDE SEQUENCE</scope>
    <source>
        <strain evidence="3">R40</strain>
    </source>
</reference>
<comment type="caution">
    <text evidence="3">The sequence shown here is derived from an EMBL/GenBank/DDBJ whole genome shotgun (WGS) entry which is preliminary data.</text>
</comment>
<keyword evidence="2" id="KW-0732">Signal</keyword>
<sequence length="148" mass="16246">MRLVVFVVLVAVCIRDSVAVSGFMQESKTASVRKEQERQMGIMDRGENVDIRQPSINTEPRTLNDMKMECAMVTAQKIYAEHPFEDFTKDAVDTATRENAPAEDANSLGKQLDDLVQKAGDVIETDFTQSKASVPTVAPPTQPSAPAM</sequence>
<gene>
    <name evidence="3" type="ORF">KC19_10G169800</name>
</gene>
<organism evidence="3 4">
    <name type="scientific">Ceratodon purpureus</name>
    <name type="common">Fire moss</name>
    <name type="synonym">Dicranum purpureum</name>
    <dbReference type="NCBI Taxonomy" id="3225"/>
    <lineage>
        <taxon>Eukaryota</taxon>
        <taxon>Viridiplantae</taxon>
        <taxon>Streptophyta</taxon>
        <taxon>Embryophyta</taxon>
        <taxon>Bryophyta</taxon>
        <taxon>Bryophytina</taxon>
        <taxon>Bryopsida</taxon>
        <taxon>Dicranidae</taxon>
        <taxon>Pseudoditrichales</taxon>
        <taxon>Ditrichaceae</taxon>
        <taxon>Ceratodon</taxon>
    </lineage>
</organism>
<proteinExistence type="predicted"/>
<evidence type="ECO:0000313" key="3">
    <source>
        <dbReference type="EMBL" id="KAG0560297.1"/>
    </source>
</evidence>
<feature type="compositionally biased region" description="Pro residues" evidence="1">
    <location>
        <begin position="137"/>
        <end position="148"/>
    </location>
</feature>
<feature type="region of interest" description="Disordered" evidence="1">
    <location>
        <begin position="126"/>
        <end position="148"/>
    </location>
</feature>
<evidence type="ECO:0000313" key="4">
    <source>
        <dbReference type="Proteomes" id="UP000822688"/>
    </source>
</evidence>
<dbReference type="EMBL" id="CM026431">
    <property type="protein sequence ID" value="KAG0560297.1"/>
    <property type="molecule type" value="Genomic_DNA"/>
</dbReference>
<feature type="chain" id="PRO_5035827062" evidence="2">
    <location>
        <begin position="20"/>
        <end position="148"/>
    </location>
</feature>
<dbReference type="AlphaFoldDB" id="A0A8T0GNY3"/>
<keyword evidence="4" id="KW-1185">Reference proteome</keyword>
<feature type="signal peptide" evidence="2">
    <location>
        <begin position="1"/>
        <end position="19"/>
    </location>
</feature>
<protein>
    <submittedName>
        <fullName evidence="3">Uncharacterized protein</fullName>
    </submittedName>
</protein>